<proteinExistence type="predicted"/>
<reference evidence="2 3" key="1">
    <citation type="submission" date="2019-09" db="EMBL/GenBank/DDBJ databases">
        <title>A chromosome-level genome assembly of the Chinese tupelo Nyssa sinensis.</title>
        <authorList>
            <person name="Yang X."/>
            <person name="Kang M."/>
            <person name="Yang Y."/>
            <person name="Xiong H."/>
            <person name="Wang M."/>
            <person name="Zhang Z."/>
            <person name="Wang Z."/>
            <person name="Wu H."/>
            <person name="Ma T."/>
            <person name="Liu J."/>
            <person name="Xi Z."/>
        </authorList>
    </citation>
    <scope>NUCLEOTIDE SEQUENCE [LARGE SCALE GENOMIC DNA]</scope>
    <source>
        <strain evidence="2">J267</strain>
        <tissue evidence="2">Leaf</tissue>
    </source>
</reference>
<dbReference type="InterPro" id="IPR033570">
    <property type="entry name" value="SCNM1"/>
</dbReference>
<evidence type="ECO:0000259" key="1">
    <source>
        <dbReference type="Pfam" id="PF15803"/>
    </source>
</evidence>
<evidence type="ECO:0000313" key="2">
    <source>
        <dbReference type="EMBL" id="KAA8545911.1"/>
    </source>
</evidence>
<dbReference type="GO" id="GO:0008380">
    <property type="term" value="P:RNA splicing"/>
    <property type="evidence" value="ECO:0007669"/>
    <property type="project" value="InterPro"/>
</dbReference>
<organism evidence="2 3">
    <name type="scientific">Nyssa sinensis</name>
    <dbReference type="NCBI Taxonomy" id="561372"/>
    <lineage>
        <taxon>Eukaryota</taxon>
        <taxon>Viridiplantae</taxon>
        <taxon>Streptophyta</taxon>
        <taxon>Embryophyta</taxon>
        <taxon>Tracheophyta</taxon>
        <taxon>Spermatophyta</taxon>
        <taxon>Magnoliopsida</taxon>
        <taxon>eudicotyledons</taxon>
        <taxon>Gunneridae</taxon>
        <taxon>Pentapetalae</taxon>
        <taxon>asterids</taxon>
        <taxon>Cornales</taxon>
        <taxon>Nyssaceae</taxon>
        <taxon>Nyssa</taxon>
    </lineage>
</organism>
<dbReference type="PANTHER" id="PTHR32297:SF1">
    <property type="entry name" value="SODIUM CHANNEL MODIFIER 1"/>
    <property type="match status" value="1"/>
</dbReference>
<accession>A0A5J5BX63</accession>
<dbReference type="PANTHER" id="PTHR32297">
    <property type="entry name" value="SODIUM CHANNEL MODIFIER 1"/>
    <property type="match status" value="1"/>
</dbReference>
<dbReference type="GO" id="GO:0005634">
    <property type="term" value="C:nucleus"/>
    <property type="evidence" value="ECO:0007669"/>
    <property type="project" value="TreeGrafter"/>
</dbReference>
<gene>
    <name evidence="2" type="ORF">F0562_020638</name>
</gene>
<sequence length="185" mass="20559">MSTFGGDSWAREAQYRKRRVDDLVVDGIDGSSYKKLSTGKFACLICPHNPILDTPLMLSMHIQGSRHRAAEARLKERELVKQNEINKRIALSDCSTDSAKSRIPTRVSVSSRRGSSSNSNHIFKSVERENSSSQLLVGSAIAMGGGSEMKTLSLTLMKKIQMSVLLDKLRGIMSKKLLLIKVWLH</sequence>
<keyword evidence="3" id="KW-1185">Reference proteome</keyword>
<dbReference type="AlphaFoldDB" id="A0A5J5BX63"/>
<protein>
    <recommendedName>
        <fullName evidence="1">Sodium channel modifier 1 zinc-finger domain-containing protein</fullName>
    </recommendedName>
</protein>
<dbReference type="Proteomes" id="UP000325577">
    <property type="component" value="Linkage Group LG10"/>
</dbReference>
<dbReference type="InterPro" id="IPR031622">
    <property type="entry name" value="Znf-SCNM1"/>
</dbReference>
<name>A0A5J5BX63_9ASTE</name>
<dbReference type="EMBL" id="CM018033">
    <property type="protein sequence ID" value="KAA8545911.1"/>
    <property type="molecule type" value="Genomic_DNA"/>
</dbReference>
<evidence type="ECO:0000313" key="3">
    <source>
        <dbReference type="Proteomes" id="UP000325577"/>
    </source>
</evidence>
<dbReference type="OrthoDB" id="1924550at2759"/>
<feature type="domain" description="Sodium channel modifier 1 zinc-finger" evidence="1">
    <location>
        <begin position="43"/>
        <end position="69"/>
    </location>
</feature>
<dbReference type="Pfam" id="PF15803">
    <property type="entry name" value="zf-SCNM1"/>
    <property type="match status" value="1"/>
</dbReference>